<keyword evidence="3" id="KW-1003">Cell membrane</keyword>
<protein>
    <submittedName>
        <fullName evidence="9">Drug exporter of the RND superfamily-like protein</fullName>
    </submittedName>
</protein>
<comment type="subcellular location">
    <subcellularLocation>
        <location evidence="1">Cell membrane</location>
        <topology evidence="1">Multi-pass membrane protein</topology>
    </subcellularLocation>
</comment>
<evidence type="ECO:0000256" key="2">
    <source>
        <dbReference type="ARBA" id="ARBA00010157"/>
    </source>
</evidence>
<feature type="domain" description="Membrane transport protein MMPL" evidence="8">
    <location>
        <begin position="149"/>
        <end position="397"/>
    </location>
</feature>
<accession>A0A077MAH0</accession>
<dbReference type="PANTHER" id="PTHR33406">
    <property type="entry name" value="MEMBRANE PROTEIN MJ1562-RELATED"/>
    <property type="match status" value="1"/>
</dbReference>
<evidence type="ECO:0000256" key="5">
    <source>
        <dbReference type="ARBA" id="ARBA00022989"/>
    </source>
</evidence>
<dbReference type="SUPFAM" id="SSF82866">
    <property type="entry name" value="Multidrug efflux transporter AcrB transmembrane domain"/>
    <property type="match status" value="2"/>
</dbReference>
<feature type="transmembrane region" description="Helical" evidence="7">
    <location>
        <begin position="397"/>
        <end position="415"/>
    </location>
</feature>
<dbReference type="OrthoDB" id="7051771at2"/>
<feature type="transmembrane region" description="Helical" evidence="7">
    <location>
        <begin position="569"/>
        <end position="588"/>
    </location>
</feature>
<dbReference type="InterPro" id="IPR050545">
    <property type="entry name" value="Mycobact_MmpL"/>
</dbReference>
<keyword evidence="10" id="KW-1185">Reference proteome</keyword>
<evidence type="ECO:0000313" key="9">
    <source>
        <dbReference type="EMBL" id="CCI52840.1"/>
    </source>
</evidence>
<comment type="caution">
    <text evidence="9">The sequence shown here is derived from an EMBL/GenBank/DDBJ whole genome shotgun (WGS) entry which is preliminary data.</text>
</comment>
<dbReference type="Pfam" id="PF03176">
    <property type="entry name" value="MMPL"/>
    <property type="match status" value="2"/>
</dbReference>
<dbReference type="EMBL" id="CAJC01000131">
    <property type="protein sequence ID" value="CCI52840.1"/>
    <property type="molecule type" value="Genomic_DNA"/>
</dbReference>
<evidence type="ECO:0000256" key="7">
    <source>
        <dbReference type="SAM" id="Phobius"/>
    </source>
</evidence>
<feature type="transmembrane region" description="Helical" evidence="7">
    <location>
        <begin position="683"/>
        <end position="715"/>
    </location>
</feature>
<keyword evidence="5 7" id="KW-1133">Transmembrane helix</keyword>
<dbReference type="GO" id="GO:0005886">
    <property type="term" value="C:plasma membrane"/>
    <property type="evidence" value="ECO:0007669"/>
    <property type="project" value="UniProtKB-SubCell"/>
</dbReference>
<name>A0A077MAH0_9MICO</name>
<comment type="similarity">
    <text evidence="2">Belongs to the resistance-nodulation-cell division (RND) (TC 2.A.6) family. MmpL subfamily.</text>
</comment>
<sequence length="730" mass="76218">MRGWGSWVGRHARVVVGVWFVAVTLAFLAATGVVGEGLFPRLHASDIEAPGENLIGRDLLRGTTREQGLGGSYTLLVAGIDPAAPRVAAAARTAVTELLAIPGVERAANPYVVPSGLDSAGAQAMFADRSQYSGGFATIVLLKQGLSRSSEDETHDRIDAVFDELVRASGAHDSQRGSIRALVDRIVEQIKIDGQRGEGIALPLSFLVMIVVFGGFVAAGIPVVGAVASIAGALGCLLGFSHLLDLDATVVNVVTVLGLGLCIDYGLLLVSRFREEYAASRPPGIAPEVGPAREITREDAIRAIGLAVDRAGRTVLFSGLIVAISLSGLLVFDVPFVRALAAAGVSIVVVALLVALTLIPALCVLGARRILRARRTEVTGDSGVFAQLATRVHARPWVVIALLGAALVTMALPALDLRLTSSGAALLPTGTPERVFVERTQAHYPGIAGAELTLVTKAPVAQVRAWTAGRQIPGVTRIGSVVARPGGVVTVAIYTGDGGSGPASRAAAHSLRTDRAPFPNWITGQASGIADYQDAIRARAPAAIALVGLTTMALLFLMTGSIVIPIKALLMNLLSLGATVGVVVWVFQDGHLQGLLGFSSVGAVESTLPLLLAAFGFGLSMDYEVFLLARIVELHEQGLSTTEAVTLGLQRSGRIITSAALLMVIVFGGFASAQLLVMKQMGFGLALAIALDATIVRMLLVPATMYVLGQANWWAPAPMRRLHRRWGITG</sequence>
<feature type="transmembrane region" description="Helical" evidence="7">
    <location>
        <begin position="540"/>
        <end position="557"/>
    </location>
</feature>
<dbReference type="STRING" id="1193518.BN13_220025"/>
<evidence type="ECO:0000256" key="1">
    <source>
        <dbReference type="ARBA" id="ARBA00004651"/>
    </source>
</evidence>
<keyword evidence="6 7" id="KW-0472">Membrane</keyword>
<organism evidence="9 10">
    <name type="scientific">Nostocoides jenkinsii Ben 74</name>
    <dbReference type="NCBI Taxonomy" id="1193518"/>
    <lineage>
        <taxon>Bacteria</taxon>
        <taxon>Bacillati</taxon>
        <taxon>Actinomycetota</taxon>
        <taxon>Actinomycetes</taxon>
        <taxon>Micrococcales</taxon>
        <taxon>Intrasporangiaceae</taxon>
        <taxon>Nostocoides</taxon>
    </lineage>
</organism>
<evidence type="ECO:0000256" key="3">
    <source>
        <dbReference type="ARBA" id="ARBA00022475"/>
    </source>
</evidence>
<proteinExistence type="inferred from homology"/>
<evidence type="ECO:0000259" key="8">
    <source>
        <dbReference type="Pfam" id="PF03176"/>
    </source>
</evidence>
<feature type="transmembrane region" description="Helical" evidence="7">
    <location>
        <begin position="12"/>
        <end position="34"/>
    </location>
</feature>
<dbReference type="Gene3D" id="1.20.1640.10">
    <property type="entry name" value="Multidrug efflux transporter AcrB transmembrane domain"/>
    <property type="match status" value="2"/>
</dbReference>
<feature type="transmembrane region" description="Helical" evidence="7">
    <location>
        <begin position="250"/>
        <end position="271"/>
    </location>
</feature>
<dbReference type="InterPro" id="IPR004869">
    <property type="entry name" value="MMPL_dom"/>
</dbReference>
<dbReference type="RefSeq" id="WP_048545087.1">
    <property type="nucleotide sequence ID" value="NZ_HF571038.1"/>
</dbReference>
<dbReference type="PANTHER" id="PTHR33406:SF11">
    <property type="entry name" value="MEMBRANE PROTEIN SCO6666-RELATED"/>
    <property type="match status" value="1"/>
</dbReference>
<evidence type="ECO:0000256" key="6">
    <source>
        <dbReference type="ARBA" id="ARBA00023136"/>
    </source>
</evidence>
<feature type="transmembrane region" description="Helical" evidence="7">
    <location>
        <begin position="206"/>
        <end position="230"/>
    </location>
</feature>
<keyword evidence="4 7" id="KW-0812">Transmembrane</keyword>
<reference evidence="9 10" key="1">
    <citation type="journal article" date="2013" name="ISME J.">
        <title>A metabolic model for members of the genus Tetrasphaera involved in enhanced biological phosphorus removal.</title>
        <authorList>
            <person name="Kristiansen R."/>
            <person name="Nguyen H.T.T."/>
            <person name="Saunders A.M."/>
            <person name="Nielsen J.L."/>
            <person name="Wimmer R."/>
            <person name="Le V.Q."/>
            <person name="McIlroy S.J."/>
            <person name="Petrovski S."/>
            <person name="Seviour R.J."/>
            <person name="Calteau A."/>
            <person name="Nielsen K.L."/>
            <person name="Nielsen P.H."/>
        </authorList>
    </citation>
    <scope>NUCLEOTIDE SEQUENCE [LARGE SCALE GENOMIC DNA]</scope>
    <source>
        <strain evidence="9 10">Ben 74</strain>
    </source>
</reference>
<feature type="transmembrane region" description="Helical" evidence="7">
    <location>
        <begin position="315"/>
        <end position="334"/>
    </location>
</feature>
<gene>
    <name evidence="9" type="ORF">BN13_220025</name>
</gene>
<feature type="transmembrane region" description="Helical" evidence="7">
    <location>
        <begin position="340"/>
        <end position="365"/>
    </location>
</feature>
<evidence type="ECO:0000256" key="4">
    <source>
        <dbReference type="ARBA" id="ARBA00022692"/>
    </source>
</evidence>
<feature type="domain" description="Membrane transport protein MMPL" evidence="8">
    <location>
        <begin position="521"/>
        <end position="726"/>
    </location>
</feature>
<feature type="transmembrane region" description="Helical" evidence="7">
    <location>
        <begin position="608"/>
        <end position="629"/>
    </location>
</feature>
<dbReference type="Proteomes" id="UP000035720">
    <property type="component" value="Unassembled WGS sequence"/>
</dbReference>
<feature type="transmembrane region" description="Helical" evidence="7">
    <location>
        <begin position="655"/>
        <end position="677"/>
    </location>
</feature>
<dbReference type="AlphaFoldDB" id="A0A077MAH0"/>
<evidence type="ECO:0000313" key="10">
    <source>
        <dbReference type="Proteomes" id="UP000035720"/>
    </source>
</evidence>